<comment type="caution">
    <text evidence="3">The sequence shown here is derived from an EMBL/GenBank/DDBJ whole genome shotgun (WGS) entry which is preliminary data.</text>
</comment>
<dbReference type="Proteomes" id="UP000319478">
    <property type="component" value="Unassembled WGS sequence"/>
</dbReference>
<dbReference type="SUPFAM" id="SSF46689">
    <property type="entry name" value="Homeodomain-like"/>
    <property type="match status" value="1"/>
</dbReference>
<sequence length="54" mass="6371">MQEPIPLRGIIIEVRKLFREYGYEGTSMRNLARRVGLRSQSLYTRLCLIRSTDI</sequence>
<dbReference type="InterPro" id="IPR009057">
    <property type="entry name" value="Homeodomain-like_sf"/>
</dbReference>
<accession>A0ABQ0SEP4</accession>
<gene>
    <name evidence="3" type="ORF">GHA01_16450</name>
</gene>
<evidence type="ECO:0000256" key="1">
    <source>
        <dbReference type="ARBA" id="ARBA00023125"/>
    </source>
</evidence>
<dbReference type="InterPro" id="IPR001647">
    <property type="entry name" value="HTH_TetR"/>
</dbReference>
<keyword evidence="4" id="KW-1185">Reference proteome</keyword>
<evidence type="ECO:0000313" key="4">
    <source>
        <dbReference type="Proteomes" id="UP000319478"/>
    </source>
</evidence>
<proteinExistence type="predicted"/>
<reference evidence="3 4" key="1">
    <citation type="submission" date="2019-06" db="EMBL/GenBank/DDBJ databases">
        <title>Whole genome shotgun sequence of Komagataeibacter hansenii NBRC 14820.</title>
        <authorList>
            <person name="Hosoyama A."/>
            <person name="Uohara A."/>
            <person name="Ohji S."/>
            <person name="Ichikawa N."/>
        </authorList>
    </citation>
    <scope>NUCLEOTIDE SEQUENCE [LARGE SCALE GENOMIC DNA]</scope>
    <source>
        <strain evidence="3 4">NBRC 14820</strain>
    </source>
</reference>
<dbReference type="EMBL" id="BJNN01000088">
    <property type="protein sequence ID" value="GEC63796.1"/>
    <property type="molecule type" value="Genomic_DNA"/>
</dbReference>
<keyword evidence="1" id="KW-0238">DNA-binding</keyword>
<dbReference type="Pfam" id="PF00440">
    <property type="entry name" value="TetR_N"/>
    <property type="match status" value="1"/>
</dbReference>
<evidence type="ECO:0000313" key="3">
    <source>
        <dbReference type="EMBL" id="GEC63796.1"/>
    </source>
</evidence>
<protein>
    <recommendedName>
        <fullName evidence="2">HTH tetR-type domain-containing protein</fullName>
    </recommendedName>
</protein>
<dbReference type="Gene3D" id="1.10.10.60">
    <property type="entry name" value="Homeodomain-like"/>
    <property type="match status" value="1"/>
</dbReference>
<feature type="domain" description="HTH tetR-type" evidence="2">
    <location>
        <begin position="15"/>
        <end position="44"/>
    </location>
</feature>
<organism evidence="3 4">
    <name type="scientific">Novacetimonas hansenii</name>
    <name type="common">Komagataeibacter hansenii</name>
    <dbReference type="NCBI Taxonomy" id="436"/>
    <lineage>
        <taxon>Bacteria</taxon>
        <taxon>Pseudomonadati</taxon>
        <taxon>Pseudomonadota</taxon>
        <taxon>Alphaproteobacteria</taxon>
        <taxon>Acetobacterales</taxon>
        <taxon>Acetobacteraceae</taxon>
        <taxon>Novacetimonas</taxon>
    </lineage>
</organism>
<dbReference type="RefSeq" id="WP_003618920.1">
    <property type="nucleotide sequence ID" value="NZ_LUCI01000013.1"/>
</dbReference>
<evidence type="ECO:0000259" key="2">
    <source>
        <dbReference type="Pfam" id="PF00440"/>
    </source>
</evidence>
<name>A0ABQ0SEP4_NOVHA</name>